<evidence type="ECO:0000313" key="4">
    <source>
        <dbReference type="Proteomes" id="UP000242175"/>
    </source>
</evidence>
<dbReference type="InterPro" id="IPR008258">
    <property type="entry name" value="Transglycosylase_SLT_dom_1"/>
</dbReference>
<dbReference type="SUPFAM" id="SSF53955">
    <property type="entry name" value="Lysozyme-like"/>
    <property type="match status" value="1"/>
</dbReference>
<gene>
    <name evidence="3" type="ORF">CF386_09965</name>
</gene>
<evidence type="ECO:0000259" key="2">
    <source>
        <dbReference type="Pfam" id="PF01464"/>
    </source>
</evidence>
<evidence type="ECO:0000313" key="3">
    <source>
        <dbReference type="EMBL" id="ASK79378.1"/>
    </source>
</evidence>
<dbReference type="Gene3D" id="1.10.530.10">
    <property type="match status" value="1"/>
</dbReference>
<dbReference type="CDD" id="cd16894">
    <property type="entry name" value="MltD-like"/>
    <property type="match status" value="1"/>
</dbReference>
<evidence type="ECO:0000256" key="1">
    <source>
        <dbReference type="ARBA" id="ARBA00007734"/>
    </source>
</evidence>
<accession>A0A220VG36</accession>
<dbReference type="Pfam" id="PF01464">
    <property type="entry name" value="SLT"/>
    <property type="match status" value="1"/>
</dbReference>
<dbReference type="PANTHER" id="PTHR37423">
    <property type="entry name" value="SOLUBLE LYTIC MUREIN TRANSGLYCOSYLASE-RELATED"/>
    <property type="match status" value="1"/>
</dbReference>
<dbReference type="Proteomes" id="UP000242175">
    <property type="component" value="Chromosome small"/>
</dbReference>
<dbReference type="KEGG" id="pmai:CF386_09965"/>
<dbReference type="EMBL" id="CP022356">
    <property type="protein sequence ID" value="ASK79378.1"/>
    <property type="molecule type" value="Genomic_DNA"/>
</dbReference>
<keyword evidence="4" id="KW-1185">Reference proteome</keyword>
<sequence>MTLLFLALMLSFHADAKSKHFYSSYYEIHQFKSSLAKHEYSAKKITYYLKRRKLPKSFIIIPYIESNFNNYARSRKGARGMWQLMPFTARLMGIQVNRHRDDRINFARSTHAALKYIQNLYYYYHGNDILVVAAYNAGKGRVDSTLKKIHGYHSGRKETQFMLDLPRETQRYVGRYKVLKTYVDSRYFKI</sequence>
<dbReference type="PANTHER" id="PTHR37423:SF2">
    <property type="entry name" value="MEMBRANE-BOUND LYTIC MUREIN TRANSGLYCOSYLASE C"/>
    <property type="match status" value="1"/>
</dbReference>
<feature type="domain" description="Transglycosylase SLT" evidence="2">
    <location>
        <begin position="50"/>
        <end position="148"/>
    </location>
</feature>
<protein>
    <recommendedName>
        <fullName evidence="2">Transglycosylase SLT domain-containing protein</fullName>
    </recommendedName>
</protein>
<reference evidence="3 4" key="1">
    <citation type="journal article" date="2016" name="Int. J. Syst. Evol. Microbiol.">
        <title>Paraphotobacterium marinum gen. nov., sp. nov., a member of the family Vibrionaceae, isolated from surface seawater.</title>
        <authorList>
            <person name="Huang Z."/>
            <person name="Dong C."/>
            <person name="Shao Z."/>
        </authorList>
    </citation>
    <scope>NUCLEOTIDE SEQUENCE [LARGE SCALE GENOMIC DNA]</scope>
    <source>
        <strain evidence="3 4">NSCS20N07D</strain>
    </source>
</reference>
<dbReference type="AlphaFoldDB" id="A0A220VG36"/>
<proteinExistence type="inferred from homology"/>
<organism evidence="3 4">
    <name type="scientific">Paraphotobacterium marinum</name>
    <dbReference type="NCBI Taxonomy" id="1755811"/>
    <lineage>
        <taxon>Bacteria</taxon>
        <taxon>Pseudomonadati</taxon>
        <taxon>Pseudomonadota</taxon>
        <taxon>Gammaproteobacteria</taxon>
        <taxon>Vibrionales</taxon>
        <taxon>Vibrionaceae</taxon>
        <taxon>Paraphotobacterium</taxon>
    </lineage>
</organism>
<comment type="similarity">
    <text evidence="1">Belongs to the transglycosylase Slt family.</text>
</comment>
<name>A0A220VG36_9GAMM</name>
<dbReference type="InterPro" id="IPR023346">
    <property type="entry name" value="Lysozyme-like_dom_sf"/>
</dbReference>